<evidence type="ECO:0008006" key="4">
    <source>
        <dbReference type="Google" id="ProtNLM"/>
    </source>
</evidence>
<evidence type="ECO:0000256" key="1">
    <source>
        <dbReference type="SAM" id="Phobius"/>
    </source>
</evidence>
<name>A0AA97I2S4_9SPHN</name>
<feature type="transmembrane region" description="Helical" evidence="1">
    <location>
        <begin position="147"/>
        <end position="166"/>
    </location>
</feature>
<dbReference type="KEGG" id="acoa:RB602_07580"/>
<feature type="transmembrane region" description="Helical" evidence="1">
    <location>
        <begin position="107"/>
        <end position="135"/>
    </location>
</feature>
<dbReference type="AlphaFoldDB" id="A0AA97I2S4"/>
<dbReference type="RefSeq" id="WP_317084367.1">
    <property type="nucleotide sequence ID" value="NZ_CP136594.1"/>
</dbReference>
<accession>A0AA97I2S4</accession>
<keyword evidence="1" id="KW-0472">Membrane</keyword>
<feature type="transmembrane region" description="Helical" evidence="1">
    <location>
        <begin position="42"/>
        <end position="64"/>
    </location>
</feature>
<keyword evidence="1" id="KW-1133">Transmembrane helix</keyword>
<keyword evidence="3" id="KW-1185">Reference proteome</keyword>
<evidence type="ECO:0000313" key="2">
    <source>
        <dbReference type="EMBL" id="WOE76563.1"/>
    </source>
</evidence>
<proteinExistence type="predicted"/>
<gene>
    <name evidence="2" type="ORF">RB602_07580</name>
</gene>
<evidence type="ECO:0000313" key="3">
    <source>
        <dbReference type="Proteomes" id="UP001302429"/>
    </source>
</evidence>
<keyword evidence="1" id="KW-0812">Transmembrane</keyword>
<reference evidence="2 3" key="1">
    <citation type="submission" date="2023-10" db="EMBL/GenBank/DDBJ databases">
        <title>Complete genome sequence of a Sphingomonadaceae bacterium.</title>
        <authorList>
            <person name="Yan C."/>
        </authorList>
    </citation>
    <scope>NUCLEOTIDE SEQUENCE [LARGE SCALE GENOMIC DNA]</scope>
    <source>
        <strain evidence="2 3">SCSIO 66989</strain>
    </source>
</reference>
<organism evidence="2 3">
    <name type="scientific">Alterisphingorhabdus coralli</name>
    <dbReference type="NCBI Taxonomy" id="3071408"/>
    <lineage>
        <taxon>Bacteria</taxon>
        <taxon>Pseudomonadati</taxon>
        <taxon>Pseudomonadota</taxon>
        <taxon>Alphaproteobacteria</taxon>
        <taxon>Sphingomonadales</taxon>
        <taxon>Sphingomonadaceae</taxon>
        <taxon>Alterisphingorhabdus (ex Yan et al. 2024)</taxon>
    </lineage>
</organism>
<dbReference type="Proteomes" id="UP001302429">
    <property type="component" value="Chromosome"/>
</dbReference>
<dbReference type="EMBL" id="CP136594">
    <property type="protein sequence ID" value="WOE76563.1"/>
    <property type="molecule type" value="Genomic_DNA"/>
</dbReference>
<sequence>MNTLISNNRIVALTLFITVATQLLYVATLTEVGIVEGWPLRSTIWTIETVAFTVMAVAALGAMVQDSARRIIWAALAVSALFNTLQAGIGLSMFLPATEAGPEFGPLMQTVLVGAFLFFFVAKALIGMAGIGLGLSLWSKGGAAKAVGLLAIITGIAAAAVNILALPQGMALVFPAGAAGTIATLFVAIAAWMAQPQSE</sequence>
<feature type="transmembrane region" description="Helical" evidence="1">
    <location>
        <begin position="71"/>
        <end position="95"/>
    </location>
</feature>
<protein>
    <recommendedName>
        <fullName evidence="4">Thiamine biosynthesis protein ThiC</fullName>
    </recommendedName>
</protein>
<feature type="transmembrane region" description="Helical" evidence="1">
    <location>
        <begin position="172"/>
        <end position="194"/>
    </location>
</feature>